<evidence type="ECO:0000256" key="4">
    <source>
        <dbReference type="ARBA" id="ARBA00023002"/>
    </source>
</evidence>
<evidence type="ECO:0000256" key="2">
    <source>
        <dbReference type="ARBA" id="ARBA00022723"/>
    </source>
</evidence>
<dbReference type="RefSeq" id="XP_014150433.1">
    <property type="nucleotide sequence ID" value="XM_014294958.1"/>
</dbReference>
<evidence type="ECO:0000313" key="7">
    <source>
        <dbReference type="EMBL" id="KNC76531.1"/>
    </source>
</evidence>
<dbReference type="OrthoDB" id="44061at2759"/>
<dbReference type="InterPro" id="IPR028427">
    <property type="entry name" value="Met_Sox_Rdtase_MsrB"/>
</dbReference>
<evidence type="ECO:0000256" key="1">
    <source>
        <dbReference type="ARBA" id="ARBA00007174"/>
    </source>
</evidence>
<name>A0A0L0FJ82_9EUKA</name>
<dbReference type="Pfam" id="PF01641">
    <property type="entry name" value="SelR"/>
    <property type="match status" value="1"/>
</dbReference>
<dbReference type="SUPFAM" id="SSF51316">
    <property type="entry name" value="Mss4-like"/>
    <property type="match status" value="1"/>
</dbReference>
<dbReference type="PROSITE" id="PS51790">
    <property type="entry name" value="MSRB"/>
    <property type="match status" value="1"/>
</dbReference>
<protein>
    <recommendedName>
        <fullName evidence="5">Peptide-methionine (R)-S-oxide reductase</fullName>
        <ecNumber evidence="5">1.8.4.12</ecNumber>
    </recommendedName>
</protein>
<evidence type="ECO:0000313" key="8">
    <source>
        <dbReference type="Proteomes" id="UP000054560"/>
    </source>
</evidence>
<dbReference type="Gene3D" id="2.170.150.20">
    <property type="entry name" value="Peptide methionine sulfoxide reductase"/>
    <property type="match status" value="1"/>
</dbReference>
<proteinExistence type="inferred from homology"/>
<comment type="cofactor">
    <cofactor evidence="5">
        <name>Zn(2+)</name>
        <dbReference type="ChEBI" id="CHEBI:29105"/>
    </cofactor>
    <text evidence="5">Binds 1 zinc ion per subunit.</text>
</comment>
<dbReference type="STRING" id="667725.A0A0L0FJ82"/>
<evidence type="ECO:0000256" key="3">
    <source>
        <dbReference type="ARBA" id="ARBA00022833"/>
    </source>
</evidence>
<gene>
    <name evidence="7" type="ORF">SARC_10970</name>
</gene>
<comment type="similarity">
    <text evidence="1 5">Belongs to the MsrB Met sulfoxide reductase family.</text>
</comment>
<dbReference type="eggNOG" id="KOG0856">
    <property type="taxonomic scope" value="Eukaryota"/>
</dbReference>
<dbReference type="AlphaFoldDB" id="A0A0L0FJ82"/>
<dbReference type="GeneID" id="25911474"/>
<dbReference type="GO" id="GO:0033743">
    <property type="term" value="F:peptide-methionine (R)-S-oxide reductase activity"/>
    <property type="evidence" value="ECO:0007669"/>
    <property type="project" value="UniProtKB-EC"/>
</dbReference>
<organism evidence="7 8">
    <name type="scientific">Sphaeroforma arctica JP610</name>
    <dbReference type="NCBI Taxonomy" id="667725"/>
    <lineage>
        <taxon>Eukaryota</taxon>
        <taxon>Ichthyosporea</taxon>
        <taxon>Ichthyophonida</taxon>
        <taxon>Sphaeroforma</taxon>
    </lineage>
</organism>
<dbReference type="EMBL" id="KQ243063">
    <property type="protein sequence ID" value="KNC76531.1"/>
    <property type="molecule type" value="Genomic_DNA"/>
</dbReference>
<dbReference type="GO" id="GO:0030091">
    <property type="term" value="P:protein repair"/>
    <property type="evidence" value="ECO:0007669"/>
    <property type="project" value="InterPro"/>
</dbReference>
<dbReference type="EC" id="1.8.4.12" evidence="5"/>
<dbReference type="GO" id="GO:0006979">
    <property type="term" value="P:response to oxidative stress"/>
    <property type="evidence" value="ECO:0007669"/>
    <property type="project" value="InterPro"/>
</dbReference>
<dbReference type="InterPro" id="IPR011057">
    <property type="entry name" value="Mss4-like_sf"/>
</dbReference>
<sequence>MQHLGSFFRQTIKRNFKRIYLPSRAADHTHTQLLAFRLGYKTTSTSHKAQHQHNLYKHTTVTMSFPISKTDAEWKSSLSAQEYDVIRNKGTEAPGTGEYNKLYPKADEGHFACRACKNPIYSATAKFDSGCGWPAFDKCYEGSITTEIDQTMGLKRIEIMCSQCGGHLGHVFEGEKFTDTNERHCVNSVSIKFVKGKPAEEKAEVKVA</sequence>
<keyword evidence="3 5" id="KW-0862">Zinc</keyword>
<dbReference type="PANTHER" id="PTHR46081">
    <property type="entry name" value="PEPTIDE METHIONINE SULFOXIDE REDUCTASE 2"/>
    <property type="match status" value="1"/>
</dbReference>
<accession>A0A0L0FJ82</accession>
<evidence type="ECO:0000259" key="6">
    <source>
        <dbReference type="PROSITE" id="PS51790"/>
    </source>
</evidence>
<comment type="catalytic activity">
    <reaction evidence="5">
        <text>L-methionyl-[protein] + [thioredoxin]-disulfide + H2O = L-methionyl-(R)-S-oxide-[protein] + [thioredoxin]-dithiol</text>
        <dbReference type="Rhea" id="RHEA:24164"/>
        <dbReference type="Rhea" id="RHEA-COMP:10698"/>
        <dbReference type="Rhea" id="RHEA-COMP:10700"/>
        <dbReference type="Rhea" id="RHEA-COMP:12313"/>
        <dbReference type="Rhea" id="RHEA-COMP:12314"/>
        <dbReference type="ChEBI" id="CHEBI:15377"/>
        <dbReference type="ChEBI" id="CHEBI:16044"/>
        <dbReference type="ChEBI" id="CHEBI:29950"/>
        <dbReference type="ChEBI" id="CHEBI:45764"/>
        <dbReference type="ChEBI" id="CHEBI:50058"/>
        <dbReference type="EC" id="1.8.4.12"/>
    </reaction>
</comment>
<keyword evidence="2 5" id="KW-0479">Metal-binding</keyword>
<dbReference type="InterPro" id="IPR002579">
    <property type="entry name" value="Met_Sox_Rdtase_MsrB_dom"/>
</dbReference>
<keyword evidence="4 5" id="KW-0560">Oxidoreductase</keyword>
<reference evidence="7 8" key="1">
    <citation type="submission" date="2011-02" db="EMBL/GenBank/DDBJ databases">
        <title>The Genome Sequence of Sphaeroforma arctica JP610.</title>
        <authorList>
            <consortium name="The Broad Institute Genome Sequencing Platform"/>
            <person name="Russ C."/>
            <person name="Cuomo C."/>
            <person name="Young S.K."/>
            <person name="Zeng Q."/>
            <person name="Gargeya S."/>
            <person name="Alvarado L."/>
            <person name="Berlin A."/>
            <person name="Chapman S.B."/>
            <person name="Chen Z."/>
            <person name="Freedman E."/>
            <person name="Gellesch M."/>
            <person name="Goldberg J."/>
            <person name="Griggs A."/>
            <person name="Gujja S."/>
            <person name="Heilman E."/>
            <person name="Heiman D."/>
            <person name="Howarth C."/>
            <person name="Mehta T."/>
            <person name="Neiman D."/>
            <person name="Pearson M."/>
            <person name="Roberts A."/>
            <person name="Saif S."/>
            <person name="Shea T."/>
            <person name="Shenoy N."/>
            <person name="Sisk P."/>
            <person name="Stolte C."/>
            <person name="Sykes S."/>
            <person name="White J."/>
            <person name="Yandava C."/>
            <person name="Burger G."/>
            <person name="Gray M.W."/>
            <person name="Holland P.W.H."/>
            <person name="King N."/>
            <person name="Lang F.B.F."/>
            <person name="Roger A.J."/>
            <person name="Ruiz-Trillo I."/>
            <person name="Haas B."/>
            <person name="Nusbaum C."/>
            <person name="Birren B."/>
        </authorList>
    </citation>
    <scope>NUCLEOTIDE SEQUENCE [LARGE SCALE GENOMIC DNA]</scope>
    <source>
        <strain evidence="7 8">JP610</strain>
    </source>
</reference>
<dbReference type="Proteomes" id="UP000054560">
    <property type="component" value="Unassembled WGS sequence"/>
</dbReference>
<dbReference type="NCBIfam" id="TIGR00357">
    <property type="entry name" value="peptide-methionine (R)-S-oxide reductase MsrB"/>
    <property type="match status" value="1"/>
</dbReference>
<keyword evidence="8" id="KW-1185">Reference proteome</keyword>
<evidence type="ECO:0000256" key="5">
    <source>
        <dbReference type="RuleBase" id="RU365044"/>
    </source>
</evidence>
<dbReference type="GO" id="GO:0046872">
    <property type="term" value="F:metal ion binding"/>
    <property type="evidence" value="ECO:0007669"/>
    <property type="project" value="UniProtKB-KW"/>
</dbReference>
<dbReference type="PANTHER" id="PTHR46081:SF8">
    <property type="entry name" value="PEPTIDE METHIONINE SULFOXIDE REDUCTASE 2"/>
    <property type="match status" value="1"/>
</dbReference>
<feature type="domain" description="MsrB" evidence="6">
    <location>
        <begin position="71"/>
        <end position="196"/>
    </location>
</feature>